<sequence length="382" mass="43763">RVSFRLSFAALFCDIGYSAHLLFNFVLDPTPGFLCRYIPWAIAFFSLSSLFFIVCIALNLHIMFINEYRRHDFENYYFTIAFSSALLLSLLPAAANMYGYDDILDRCWYRDSGQVYNIIWQWVTFDSWIDASILYCAIVVIMVIRKLKFAEKQIDTFDSSSTSRLSSHRHPPPLLDKAMISNVVRRVVCYTVVPVAQTFCTFTETYYYVTKTLLVRSMPLSYNGGSPMLTIMSLIILIDLTAKPLQIKWLRYMLLIKLFSPPKSSPRLFSSELLSPINSFVGNDDTKQDIILDNQNDQGIHLILTSPHCLNPSNSSEPLVGSSKSYQTNQTNINNLNNTNVIDILNFAVNDEGRIDFMNINGEPTKRISEEFSEIEIALRRL</sequence>
<protein>
    <submittedName>
        <fullName evidence="1">3968_t:CDS:1</fullName>
    </submittedName>
</protein>
<evidence type="ECO:0000313" key="1">
    <source>
        <dbReference type="EMBL" id="CAG8645338.1"/>
    </source>
</evidence>
<dbReference type="EMBL" id="CAJVPU010015222">
    <property type="protein sequence ID" value="CAG8645338.1"/>
    <property type="molecule type" value="Genomic_DNA"/>
</dbReference>
<feature type="non-terminal residue" evidence="1">
    <location>
        <position position="1"/>
    </location>
</feature>
<evidence type="ECO:0000313" key="2">
    <source>
        <dbReference type="Proteomes" id="UP000789702"/>
    </source>
</evidence>
<keyword evidence="2" id="KW-1185">Reference proteome</keyword>
<comment type="caution">
    <text evidence="1">The sequence shown here is derived from an EMBL/GenBank/DDBJ whole genome shotgun (WGS) entry which is preliminary data.</text>
</comment>
<proteinExistence type="predicted"/>
<accession>A0ACA9NEC1</accession>
<gene>
    <name evidence="1" type="ORF">DHETER_LOCUS9034</name>
</gene>
<name>A0ACA9NEC1_9GLOM</name>
<reference evidence="1" key="1">
    <citation type="submission" date="2021-06" db="EMBL/GenBank/DDBJ databases">
        <authorList>
            <person name="Kallberg Y."/>
            <person name="Tangrot J."/>
            <person name="Rosling A."/>
        </authorList>
    </citation>
    <scope>NUCLEOTIDE SEQUENCE</scope>
    <source>
        <strain evidence="1">IL203A</strain>
    </source>
</reference>
<organism evidence="1 2">
    <name type="scientific">Dentiscutata heterogama</name>
    <dbReference type="NCBI Taxonomy" id="1316150"/>
    <lineage>
        <taxon>Eukaryota</taxon>
        <taxon>Fungi</taxon>
        <taxon>Fungi incertae sedis</taxon>
        <taxon>Mucoromycota</taxon>
        <taxon>Glomeromycotina</taxon>
        <taxon>Glomeromycetes</taxon>
        <taxon>Diversisporales</taxon>
        <taxon>Gigasporaceae</taxon>
        <taxon>Dentiscutata</taxon>
    </lineage>
</organism>
<dbReference type="Proteomes" id="UP000789702">
    <property type="component" value="Unassembled WGS sequence"/>
</dbReference>